<protein>
    <submittedName>
        <fullName evidence="2">Uncharacterized protein</fullName>
    </submittedName>
</protein>
<sequence length="532" mass="54768">MDSPVSQCGDCQNTAHFTSTPPGTTWNRGGRRPAGRALLLDLRRRKPPARERKATRLLQKARLAQNTGDTNRAVELQSAAAQVMAELHAESPDDQRCTRILGGISYDLAGLCHRAGDASAAIRALDTGERLYAALADRAPAAAGQLADVRVRRGLIHAGQGHGASALADVQAVFHPWSRPGGSCRRGGSCQQEGARPPDPPAVPDGPDGARVLALASDVLAAFGDPDLALVAADLAIRAGLGTLTPGGTAAPAIISSHPAHPGHLTHPGYLARACRVAAVIRQARGPAEADRAERLAAAAAHLGVPPAVTVVERRLATRNPPDLALGLAGALRAARRHGDRHAADHLLETVIEPWAGEANQPASPALAPARIPAPTWHSRITALDPAGPAGPARDARAAGHAAVLARLAGDVLPADPSAGMRLVLEAHSLRTAAPRAGLRGLAAVSTDSDWAGLLLTASRQAAAAQDPELAADLAVWAARPAAARTAPEAGGRVAIGGRVGADRRPETPGQGTPRHPTHAPARAEAWWALPC</sequence>
<dbReference type="AlphaFoldDB" id="A0A0S4QEB5"/>
<organism evidence="2 3">
    <name type="scientific">Parafrankia irregularis</name>
    <dbReference type="NCBI Taxonomy" id="795642"/>
    <lineage>
        <taxon>Bacteria</taxon>
        <taxon>Bacillati</taxon>
        <taxon>Actinomycetota</taxon>
        <taxon>Actinomycetes</taxon>
        <taxon>Frankiales</taxon>
        <taxon>Frankiaceae</taxon>
        <taxon>Parafrankia</taxon>
    </lineage>
</organism>
<keyword evidence="3" id="KW-1185">Reference proteome</keyword>
<evidence type="ECO:0000313" key="3">
    <source>
        <dbReference type="Proteomes" id="UP000198802"/>
    </source>
</evidence>
<dbReference type="EMBL" id="FAOZ01000001">
    <property type="protein sequence ID" value="CUU53554.1"/>
    <property type="molecule type" value="Genomic_DNA"/>
</dbReference>
<evidence type="ECO:0000313" key="2">
    <source>
        <dbReference type="EMBL" id="CUU53554.1"/>
    </source>
</evidence>
<evidence type="ECO:0000256" key="1">
    <source>
        <dbReference type="SAM" id="MobiDB-lite"/>
    </source>
</evidence>
<name>A0A0S4QEB5_9ACTN</name>
<accession>A0A0S4QEB5</accession>
<dbReference type="Proteomes" id="UP000198802">
    <property type="component" value="Unassembled WGS sequence"/>
</dbReference>
<feature type="region of interest" description="Disordered" evidence="1">
    <location>
        <begin position="180"/>
        <end position="207"/>
    </location>
</feature>
<feature type="region of interest" description="Disordered" evidence="1">
    <location>
        <begin position="1"/>
        <end position="32"/>
    </location>
</feature>
<gene>
    <name evidence="2" type="ORF">Ga0074812_10152</name>
</gene>
<feature type="compositionally biased region" description="Low complexity" evidence="1">
    <location>
        <begin position="181"/>
        <end position="195"/>
    </location>
</feature>
<reference evidence="3" key="1">
    <citation type="submission" date="2015-11" db="EMBL/GenBank/DDBJ databases">
        <authorList>
            <person name="Varghese N."/>
        </authorList>
    </citation>
    <scope>NUCLEOTIDE SEQUENCE [LARGE SCALE GENOMIC DNA]</scope>
    <source>
        <strain evidence="3">DSM 45899</strain>
    </source>
</reference>
<proteinExistence type="predicted"/>
<feature type="compositionally biased region" description="Polar residues" evidence="1">
    <location>
        <begin position="1"/>
        <end position="27"/>
    </location>
</feature>
<feature type="region of interest" description="Disordered" evidence="1">
    <location>
        <begin position="488"/>
        <end position="521"/>
    </location>
</feature>